<protein>
    <submittedName>
        <fullName evidence="1">Uncharacterized protein</fullName>
    </submittedName>
</protein>
<dbReference type="Proteomes" id="UP000230778">
    <property type="component" value="Unassembled WGS sequence"/>
</dbReference>
<feature type="non-terminal residue" evidence="1">
    <location>
        <position position="1"/>
    </location>
</feature>
<sequence length="181" mass="19481">APLAGTNLGPIKIEGDLTFPQNSTDNPVTIAGPIWVTGKILASNNAGIKLQAGLEYGYPIIADNPSDQINYGKIELNNNVITTDSPQGGRLLFVSTNKSLDSANPAIHLYNNVNVNNPQSIIYSLYGKIVVENNAEFIEVTGYAIRLENNAKIVYQEGLINSNFSSGPGGGWEITSWKETE</sequence>
<dbReference type="EMBL" id="PCUC01000049">
    <property type="protein sequence ID" value="PIQ07321.1"/>
    <property type="molecule type" value="Genomic_DNA"/>
</dbReference>
<comment type="caution">
    <text evidence="1">The sequence shown here is derived from an EMBL/GenBank/DDBJ whole genome shotgun (WGS) entry which is preliminary data.</text>
</comment>
<accession>A0A2H0FMS4</accession>
<organism evidence="1 2">
    <name type="scientific">Candidatus Nealsonbacteria bacterium CG18_big_fil_WC_8_21_14_2_50_37_10</name>
    <dbReference type="NCBI Taxonomy" id="1974717"/>
    <lineage>
        <taxon>Bacteria</taxon>
        <taxon>Candidatus Nealsoniibacteriota</taxon>
    </lineage>
</organism>
<proteinExistence type="predicted"/>
<evidence type="ECO:0000313" key="1">
    <source>
        <dbReference type="EMBL" id="PIQ07321.1"/>
    </source>
</evidence>
<reference evidence="1 2" key="1">
    <citation type="submission" date="2017-09" db="EMBL/GenBank/DDBJ databases">
        <title>Depth-based differentiation of microbial function through sediment-hosted aquifers and enrichment of novel symbionts in the deep terrestrial subsurface.</title>
        <authorList>
            <person name="Probst A.J."/>
            <person name="Ladd B."/>
            <person name="Jarett J.K."/>
            <person name="Geller-Mcgrath D.E."/>
            <person name="Sieber C.M."/>
            <person name="Emerson J.B."/>
            <person name="Anantharaman K."/>
            <person name="Thomas B.C."/>
            <person name="Malmstrom R."/>
            <person name="Stieglmeier M."/>
            <person name="Klingl A."/>
            <person name="Woyke T."/>
            <person name="Ryan C.M."/>
            <person name="Banfield J.F."/>
        </authorList>
    </citation>
    <scope>NUCLEOTIDE SEQUENCE [LARGE SCALE GENOMIC DNA]</scope>
    <source>
        <strain evidence="1">CG18_big_fil_WC_8_21_14_2_50_37_10</strain>
    </source>
</reference>
<evidence type="ECO:0000313" key="2">
    <source>
        <dbReference type="Proteomes" id="UP000230778"/>
    </source>
</evidence>
<gene>
    <name evidence="1" type="ORF">COW72_00910</name>
</gene>
<name>A0A2H0FMS4_9BACT</name>
<dbReference type="AlphaFoldDB" id="A0A2H0FMS4"/>